<dbReference type="NCBIfam" id="TIGR01525">
    <property type="entry name" value="ATPase-IB_hvy"/>
    <property type="match status" value="1"/>
</dbReference>
<evidence type="ECO:0000256" key="7">
    <source>
        <dbReference type="ARBA" id="ARBA00022840"/>
    </source>
</evidence>
<gene>
    <name evidence="13" type="ORF">CAL65_02480</name>
</gene>
<comment type="subcellular location">
    <subcellularLocation>
        <location evidence="1">Cell membrane</location>
        <topology evidence="1">Multi-pass membrane protein</topology>
    </subcellularLocation>
</comment>
<evidence type="ECO:0000313" key="13">
    <source>
        <dbReference type="EMBL" id="RFA38798.1"/>
    </source>
</evidence>
<evidence type="ECO:0000256" key="2">
    <source>
        <dbReference type="ARBA" id="ARBA00006024"/>
    </source>
</evidence>
<dbReference type="InterPro" id="IPR023299">
    <property type="entry name" value="ATPase_P-typ_cyto_dom_N"/>
</dbReference>
<accession>A0A3E0X0J5</accession>
<comment type="caution">
    <text evidence="13">The sequence shown here is derived from an EMBL/GenBank/DDBJ whole genome shotgun (WGS) entry which is preliminary data.</text>
</comment>
<dbReference type="SUPFAM" id="SSF55008">
    <property type="entry name" value="HMA, heavy metal-associated domain"/>
    <property type="match status" value="2"/>
</dbReference>
<dbReference type="InterPro" id="IPR008250">
    <property type="entry name" value="ATPase_P-typ_transduc_dom_A_sf"/>
</dbReference>
<dbReference type="SFLD" id="SFLDG00002">
    <property type="entry name" value="C1.7:_P-type_atpase_like"/>
    <property type="match status" value="1"/>
</dbReference>
<dbReference type="GO" id="GO:0055070">
    <property type="term" value="P:copper ion homeostasis"/>
    <property type="evidence" value="ECO:0007669"/>
    <property type="project" value="TreeGrafter"/>
</dbReference>
<evidence type="ECO:0000256" key="5">
    <source>
        <dbReference type="ARBA" id="ARBA00022723"/>
    </source>
</evidence>
<dbReference type="NCBIfam" id="TIGR01494">
    <property type="entry name" value="ATPase_P-type"/>
    <property type="match status" value="1"/>
</dbReference>
<organism evidence="13 14">
    <name type="scientific">Alkalilimnicola ehrlichii</name>
    <dbReference type="NCBI Taxonomy" id="351052"/>
    <lineage>
        <taxon>Bacteria</taxon>
        <taxon>Pseudomonadati</taxon>
        <taxon>Pseudomonadota</taxon>
        <taxon>Gammaproteobacteria</taxon>
        <taxon>Chromatiales</taxon>
        <taxon>Ectothiorhodospiraceae</taxon>
        <taxon>Alkalilimnicola</taxon>
    </lineage>
</organism>
<dbReference type="InterPro" id="IPR001757">
    <property type="entry name" value="P_typ_ATPase"/>
</dbReference>
<feature type="transmembrane region" description="Helical" evidence="11">
    <location>
        <begin position="779"/>
        <end position="798"/>
    </location>
</feature>
<evidence type="ECO:0000256" key="9">
    <source>
        <dbReference type="ARBA" id="ARBA00022989"/>
    </source>
</evidence>
<evidence type="ECO:0000256" key="10">
    <source>
        <dbReference type="ARBA" id="ARBA00023136"/>
    </source>
</evidence>
<dbReference type="CDD" id="cd02094">
    <property type="entry name" value="P-type_ATPase_Cu-like"/>
    <property type="match status" value="1"/>
</dbReference>
<keyword evidence="3 11" id="KW-1003">Cell membrane</keyword>
<dbReference type="PROSITE" id="PS01047">
    <property type="entry name" value="HMA_1"/>
    <property type="match status" value="2"/>
</dbReference>
<dbReference type="SUPFAM" id="SSF81665">
    <property type="entry name" value="Calcium ATPase, transmembrane domain M"/>
    <property type="match status" value="1"/>
</dbReference>
<dbReference type="PANTHER" id="PTHR43520">
    <property type="entry name" value="ATP7, ISOFORM B"/>
    <property type="match status" value="1"/>
</dbReference>
<feature type="transmembrane region" description="Helical" evidence="11">
    <location>
        <begin position="439"/>
        <end position="464"/>
    </location>
</feature>
<feature type="transmembrane region" description="Helical" evidence="11">
    <location>
        <begin position="230"/>
        <end position="252"/>
    </location>
</feature>
<evidence type="ECO:0000256" key="11">
    <source>
        <dbReference type="RuleBase" id="RU362081"/>
    </source>
</evidence>
<dbReference type="Proteomes" id="UP000256763">
    <property type="component" value="Unassembled WGS sequence"/>
</dbReference>
<dbReference type="SUPFAM" id="SSF81653">
    <property type="entry name" value="Calcium ATPase, transduction domain A"/>
    <property type="match status" value="1"/>
</dbReference>
<dbReference type="EMBL" id="NFZW01000002">
    <property type="protein sequence ID" value="RFA38798.1"/>
    <property type="molecule type" value="Genomic_DNA"/>
</dbReference>
<dbReference type="PRINTS" id="PR00120">
    <property type="entry name" value="HATPASE"/>
</dbReference>
<proteinExistence type="inferred from homology"/>
<dbReference type="GO" id="GO:0060003">
    <property type="term" value="P:copper ion export"/>
    <property type="evidence" value="ECO:0007669"/>
    <property type="project" value="UniProtKB-ARBA"/>
</dbReference>
<protein>
    <submittedName>
        <fullName evidence="13">Copper-translocating P-type ATPase</fullName>
    </submittedName>
</protein>
<dbReference type="InterPro" id="IPR036163">
    <property type="entry name" value="HMA_dom_sf"/>
</dbReference>
<evidence type="ECO:0000313" key="14">
    <source>
        <dbReference type="Proteomes" id="UP000256763"/>
    </source>
</evidence>
<keyword evidence="4 11" id="KW-0812">Transmembrane</keyword>
<dbReference type="Gene3D" id="3.30.70.100">
    <property type="match status" value="2"/>
</dbReference>
<feature type="transmembrane region" description="Helical" evidence="11">
    <location>
        <begin position="411"/>
        <end position="433"/>
    </location>
</feature>
<sequence length="814" mass="84850">MDLELRIGIEGMNCASCVGRIEKALAETAGVTAASVNLATDQATVALADKTQANVALAAIERAGYTPVVAEWDIAVGGLNCASCVSRLEAALNAEVGVLGSSVNLASGKASIRYLPASVSAARLRFAIREAGYEPLDAETEGEDPAVAAREAEARELLVNLKLAAALTIPLVIIAMGPMFIPALGALIPPGWGVWIEFLLATPVLFYAGRAFFRKGAPALRRGAPDMNSLVMLGASAAWLYSTVVLLLPGLFPDAAHGVYFEAVGVIVTLILLGRHYELKARGRASDAIRSLLALQARTARVVRDGELREVPIEAVVPGDEIVVRPGERVPVDGEVVDGHSYVDESMVSGEPVPVEKAPGAEVVGATMNTTGSFRFRATRIGEATVLGQIIRMVETAQASKPPIQALVDRIAGVVVWFAIALAIAAAAVWALFGPAPNYPLVVAASVLLIACPCAMGLATPMAIMVGAGRGAERGILFRRGAAFQTVADVDTVVLDKTGTLTQGKPTLTDLILLTEEYEESTVLAAVAAVEQHSEHPIAQAIVDAAKTRALGLPNVTEFNAEPGFGVTAMIGGRRYQVGADRYMRQLGIAEASLSNAGQTLAAAGKTPVYAAIDGVPVAVLAVADPPKAGSAEAVKAMRAKGLDVIMLTGDNRHTAQAVADQLGVETVIAEVLPQDKANTVAELQQQGKTVLFVGDGINDAPALAQADVGMAIGTGTDVAIEAGEVVLMAGDLRAAVNALYLAQRTFRTIKQNLFWAFAYNITLMPVAAGILYPFFGVLLSPMLAAFAMSVSSILVVTNSLRLKRLALGEIKPA</sequence>
<dbReference type="GO" id="GO:0043682">
    <property type="term" value="F:P-type divalent copper transporter activity"/>
    <property type="evidence" value="ECO:0007669"/>
    <property type="project" value="TreeGrafter"/>
</dbReference>
<keyword evidence="9 11" id="KW-1133">Transmembrane helix</keyword>
<feature type="transmembrane region" description="Helical" evidence="11">
    <location>
        <begin position="754"/>
        <end position="773"/>
    </location>
</feature>
<reference evidence="14" key="1">
    <citation type="submission" date="2017-05" db="EMBL/GenBank/DDBJ databases">
        <authorList>
            <person name="Sharma S."/>
            <person name="Sidhu C."/>
            <person name="Pinnaka A.K."/>
        </authorList>
    </citation>
    <scope>NUCLEOTIDE SEQUENCE [LARGE SCALE GENOMIC DNA]</scope>
    <source>
        <strain evidence="14">AK93</strain>
    </source>
</reference>
<feature type="transmembrane region" description="Helical" evidence="11">
    <location>
        <begin position="192"/>
        <end position="209"/>
    </location>
</feature>
<dbReference type="RefSeq" id="WP_116303951.1">
    <property type="nucleotide sequence ID" value="NZ_NFZV01000034.1"/>
</dbReference>
<dbReference type="InterPro" id="IPR059000">
    <property type="entry name" value="ATPase_P-type_domA"/>
</dbReference>
<dbReference type="InterPro" id="IPR006121">
    <property type="entry name" value="HMA_dom"/>
</dbReference>
<evidence type="ECO:0000256" key="3">
    <source>
        <dbReference type="ARBA" id="ARBA00022475"/>
    </source>
</evidence>
<dbReference type="PROSITE" id="PS00154">
    <property type="entry name" value="ATPASE_E1_E2"/>
    <property type="match status" value="1"/>
</dbReference>
<keyword evidence="10 11" id="KW-0472">Membrane</keyword>
<dbReference type="GO" id="GO:0005507">
    <property type="term" value="F:copper ion binding"/>
    <property type="evidence" value="ECO:0007669"/>
    <property type="project" value="TreeGrafter"/>
</dbReference>
<keyword evidence="7 11" id="KW-0067">ATP-binding</keyword>
<dbReference type="Pfam" id="PF00702">
    <property type="entry name" value="Hydrolase"/>
    <property type="match status" value="1"/>
</dbReference>
<dbReference type="Gene3D" id="3.40.1110.10">
    <property type="entry name" value="Calcium-transporting ATPase, cytoplasmic domain N"/>
    <property type="match status" value="1"/>
</dbReference>
<dbReference type="PRINTS" id="PR00119">
    <property type="entry name" value="CATATPASE"/>
</dbReference>
<dbReference type="InterPro" id="IPR044492">
    <property type="entry name" value="P_typ_ATPase_HD_dom"/>
</dbReference>
<feature type="transmembrane region" description="Helical" evidence="11">
    <location>
        <begin position="258"/>
        <end position="274"/>
    </location>
</feature>
<dbReference type="Pfam" id="PF00122">
    <property type="entry name" value="E1-E2_ATPase"/>
    <property type="match status" value="1"/>
</dbReference>
<dbReference type="SFLD" id="SFLDS00003">
    <property type="entry name" value="Haloacid_Dehalogenase"/>
    <property type="match status" value="1"/>
</dbReference>
<evidence type="ECO:0000256" key="1">
    <source>
        <dbReference type="ARBA" id="ARBA00004651"/>
    </source>
</evidence>
<dbReference type="InterPro" id="IPR023298">
    <property type="entry name" value="ATPase_P-typ_TM_dom_sf"/>
</dbReference>
<dbReference type="Pfam" id="PF00403">
    <property type="entry name" value="HMA"/>
    <property type="match status" value="2"/>
</dbReference>
<evidence type="ECO:0000256" key="6">
    <source>
        <dbReference type="ARBA" id="ARBA00022741"/>
    </source>
</evidence>
<keyword evidence="14" id="KW-1185">Reference proteome</keyword>
<dbReference type="SFLD" id="SFLDF00027">
    <property type="entry name" value="p-type_atpase"/>
    <property type="match status" value="1"/>
</dbReference>
<feature type="domain" description="HMA" evidence="12">
    <location>
        <begin position="70"/>
        <end position="136"/>
    </location>
</feature>
<keyword evidence="6 11" id="KW-0547">Nucleotide-binding</keyword>
<dbReference type="GO" id="GO:0016887">
    <property type="term" value="F:ATP hydrolysis activity"/>
    <property type="evidence" value="ECO:0007669"/>
    <property type="project" value="InterPro"/>
</dbReference>
<dbReference type="Gene3D" id="3.40.50.1000">
    <property type="entry name" value="HAD superfamily/HAD-like"/>
    <property type="match status" value="1"/>
</dbReference>
<name>A0A3E0X0J5_9GAMM</name>
<dbReference type="GO" id="GO:0005886">
    <property type="term" value="C:plasma membrane"/>
    <property type="evidence" value="ECO:0007669"/>
    <property type="project" value="UniProtKB-SubCell"/>
</dbReference>
<feature type="transmembrane region" description="Helical" evidence="11">
    <location>
        <begin position="163"/>
        <end position="186"/>
    </location>
</feature>
<dbReference type="NCBIfam" id="TIGR01511">
    <property type="entry name" value="ATPase-IB1_Cu"/>
    <property type="match status" value="1"/>
</dbReference>
<dbReference type="InterPro" id="IPR023214">
    <property type="entry name" value="HAD_sf"/>
</dbReference>
<dbReference type="InterPro" id="IPR018303">
    <property type="entry name" value="ATPase_P-typ_P_site"/>
</dbReference>
<keyword evidence="5 11" id="KW-0479">Metal-binding</keyword>
<dbReference type="OrthoDB" id="9814270at2"/>
<dbReference type="PANTHER" id="PTHR43520:SF8">
    <property type="entry name" value="P-TYPE CU(+) TRANSPORTER"/>
    <property type="match status" value="1"/>
</dbReference>
<comment type="similarity">
    <text evidence="2 11">Belongs to the cation transport ATPase (P-type) (TC 3.A.3) family. Type IB subfamily.</text>
</comment>
<dbReference type="AlphaFoldDB" id="A0A3E0X0J5"/>
<dbReference type="Gene3D" id="2.70.150.10">
    <property type="entry name" value="Calcium-transporting ATPase, cytoplasmic transduction domain A"/>
    <property type="match status" value="1"/>
</dbReference>
<dbReference type="InterPro" id="IPR036412">
    <property type="entry name" value="HAD-like_sf"/>
</dbReference>
<evidence type="ECO:0000256" key="8">
    <source>
        <dbReference type="ARBA" id="ARBA00022967"/>
    </source>
</evidence>
<dbReference type="InterPro" id="IPR017969">
    <property type="entry name" value="Heavy-metal-associated_CS"/>
</dbReference>
<dbReference type="SUPFAM" id="SSF56784">
    <property type="entry name" value="HAD-like"/>
    <property type="match status" value="1"/>
</dbReference>
<dbReference type="GO" id="GO:0005524">
    <property type="term" value="F:ATP binding"/>
    <property type="evidence" value="ECO:0007669"/>
    <property type="project" value="UniProtKB-UniRule"/>
</dbReference>
<evidence type="ECO:0000259" key="12">
    <source>
        <dbReference type="PROSITE" id="PS50846"/>
    </source>
</evidence>
<dbReference type="CDD" id="cd00371">
    <property type="entry name" value="HMA"/>
    <property type="match status" value="2"/>
</dbReference>
<dbReference type="PROSITE" id="PS50846">
    <property type="entry name" value="HMA_2"/>
    <property type="match status" value="2"/>
</dbReference>
<evidence type="ECO:0000256" key="4">
    <source>
        <dbReference type="ARBA" id="ARBA00022692"/>
    </source>
</evidence>
<dbReference type="FunFam" id="2.70.150.10:FF:000020">
    <property type="entry name" value="Copper-exporting P-type ATPase A"/>
    <property type="match status" value="1"/>
</dbReference>
<dbReference type="InterPro" id="IPR027256">
    <property type="entry name" value="P-typ_ATPase_IB"/>
</dbReference>
<keyword evidence="8" id="KW-1278">Translocase</keyword>
<dbReference type="FunFam" id="3.30.70.100:FF:000001">
    <property type="entry name" value="ATPase copper transporting beta"/>
    <property type="match status" value="1"/>
</dbReference>
<feature type="domain" description="HMA" evidence="12">
    <location>
        <begin position="3"/>
        <end position="68"/>
    </location>
</feature>